<dbReference type="InterPro" id="IPR006442">
    <property type="entry name" value="Antitoxin_Phd/YefM"/>
</dbReference>
<accession>X1DG42</accession>
<evidence type="ECO:0000313" key="2">
    <source>
        <dbReference type="EMBL" id="GAH07280.1"/>
    </source>
</evidence>
<comment type="similarity">
    <text evidence="1">Belongs to the phD/YefM antitoxin family.</text>
</comment>
<dbReference type="SUPFAM" id="SSF143120">
    <property type="entry name" value="YefM-like"/>
    <property type="match status" value="1"/>
</dbReference>
<evidence type="ECO:0008006" key="3">
    <source>
        <dbReference type="Google" id="ProtNLM"/>
    </source>
</evidence>
<gene>
    <name evidence="2" type="ORF">S01H4_57445</name>
</gene>
<dbReference type="PANTHER" id="PTHR33713:SF6">
    <property type="entry name" value="ANTITOXIN YEFM"/>
    <property type="match status" value="1"/>
</dbReference>
<dbReference type="Pfam" id="PF02604">
    <property type="entry name" value="PhdYeFM_antitox"/>
    <property type="match status" value="1"/>
</dbReference>
<protein>
    <recommendedName>
        <fullName evidence="3">Antitoxin</fullName>
    </recommendedName>
</protein>
<comment type="caution">
    <text evidence="2">The sequence shown here is derived from an EMBL/GenBank/DDBJ whole genome shotgun (WGS) entry which is preliminary data.</text>
</comment>
<dbReference type="Gene3D" id="3.40.1620.10">
    <property type="entry name" value="YefM-like domain"/>
    <property type="match status" value="1"/>
</dbReference>
<sequence>MNTISASKARDNLYKILNEVKNGLKSYTITLRGEAQAVVINPEELEAWEETLDILSDNKLVAQILKSQEEIKMGKYLNEDDIIKELNISKKELK</sequence>
<dbReference type="AlphaFoldDB" id="X1DG42"/>
<reference evidence="2" key="1">
    <citation type="journal article" date="2014" name="Front. Microbiol.">
        <title>High frequency of phylogenetically diverse reductive dehalogenase-homologous genes in deep subseafloor sedimentary metagenomes.</title>
        <authorList>
            <person name="Kawai M."/>
            <person name="Futagami T."/>
            <person name="Toyoda A."/>
            <person name="Takaki Y."/>
            <person name="Nishi S."/>
            <person name="Hori S."/>
            <person name="Arai W."/>
            <person name="Tsubouchi T."/>
            <person name="Morono Y."/>
            <person name="Uchiyama I."/>
            <person name="Ito T."/>
            <person name="Fujiyama A."/>
            <person name="Inagaki F."/>
            <person name="Takami H."/>
        </authorList>
    </citation>
    <scope>NUCLEOTIDE SEQUENCE</scope>
    <source>
        <strain evidence="2">Expedition CK06-06</strain>
    </source>
</reference>
<dbReference type="InterPro" id="IPR036165">
    <property type="entry name" value="YefM-like_sf"/>
</dbReference>
<organism evidence="2">
    <name type="scientific">marine sediment metagenome</name>
    <dbReference type="NCBI Taxonomy" id="412755"/>
    <lineage>
        <taxon>unclassified sequences</taxon>
        <taxon>metagenomes</taxon>
        <taxon>ecological metagenomes</taxon>
    </lineage>
</organism>
<dbReference type="EMBL" id="BART01033422">
    <property type="protein sequence ID" value="GAH07280.1"/>
    <property type="molecule type" value="Genomic_DNA"/>
</dbReference>
<dbReference type="Gene3D" id="1.10.1220.170">
    <property type="match status" value="1"/>
</dbReference>
<dbReference type="PANTHER" id="PTHR33713">
    <property type="entry name" value="ANTITOXIN YAFN-RELATED"/>
    <property type="match status" value="1"/>
</dbReference>
<evidence type="ECO:0000256" key="1">
    <source>
        <dbReference type="ARBA" id="ARBA00009981"/>
    </source>
</evidence>
<dbReference type="InterPro" id="IPR051405">
    <property type="entry name" value="phD/YefM_antitoxin"/>
</dbReference>
<name>X1DG42_9ZZZZ</name>
<proteinExistence type="inferred from homology"/>
<dbReference type="NCBIfam" id="TIGR01552">
    <property type="entry name" value="phd_fam"/>
    <property type="match status" value="1"/>
</dbReference>